<evidence type="ECO:0000313" key="6">
    <source>
        <dbReference type="Proteomes" id="UP000286681"/>
    </source>
</evidence>
<dbReference type="GeneID" id="44131674"/>
<gene>
    <name evidence="3" type="ORF">BRX40_03785</name>
    <name evidence="4" type="ORF">CA257_02225</name>
</gene>
<keyword evidence="1 2" id="KW-0732">Signal</keyword>
<dbReference type="PANTHER" id="PTHR35869">
    <property type="entry name" value="OUTER-MEMBRANE LIPOPROTEIN CARRIER PROTEIN"/>
    <property type="match status" value="1"/>
</dbReference>
<proteinExistence type="predicted"/>
<dbReference type="Pfam" id="PF03548">
    <property type="entry name" value="LolA"/>
    <property type="match status" value="1"/>
</dbReference>
<dbReference type="STRING" id="93064.BRX40_03785"/>
<evidence type="ECO:0000256" key="1">
    <source>
        <dbReference type="ARBA" id="ARBA00022729"/>
    </source>
</evidence>
<evidence type="ECO:0000313" key="4">
    <source>
        <dbReference type="EMBL" id="RSV08414.1"/>
    </source>
</evidence>
<evidence type="ECO:0000313" key="5">
    <source>
        <dbReference type="Proteomes" id="UP000185161"/>
    </source>
</evidence>
<name>A0A1L6JFS9_9SPHN</name>
<sequence>MTIRPLAVLAAVALPLALPAAAQQQGTLAQVQQHLRGAQTMTASFAQTDRAGKTLNGTLTLKKPGKVRFQYEKGVPLLIVGDGSSLWFIDYSVKQVSRWPVKNSPLGVLLNPDQDISRFAKVVPTGSPDVVSIEAHDPKRPEYGRLTMVFARNSAAPGGLMLQGWVALDSQNNRTTVRLTNQRFNAPVSDGTFRWNDPRNRGGRR</sequence>
<dbReference type="InterPro" id="IPR029046">
    <property type="entry name" value="LolA/LolB/LppX"/>
</dbReference>
<dbReference type="SUPFAM" id="SSF89392">
    <property type="entry name" value="Prokaryotic lipoproteins and lipoprotein localization factors"/>
    <property type="match status" value="1"/>
</dbReference>
<protein>
    <submittedName>
        <fullName evidence="3">Cell envelope biogenesis protein LolA</fullName>
    </submittedName>
    <submittedName>
        <fullName evidence="4">Outer membrane lipoprotein carrier protein LolA</fullName>
    </submittedName>
</protein>
<feature type="chain" id="PRO_5041797992" evidence="2">
    <location>
        <begin position="23"/>
        <end position="205"/>
    </location>
</feature>
<organism evidence="3 5">
    <name type="scientific">Sphingomonas koreensis</name>
    <dbReference type="NCBI Taxonomy" id="93064"/>
    <lineage>
        <taxon>Bacteria</taxon>
        <taxon>Pseudomonadati</taxon>
        <taxon>Pseudomonadota</taxon>
        <taxon>Alphaproteobacteria</taxon>
        <taxon>Sphingomonadales</taxon>
        <taxon>Sphingomonadaceae</taxon>
        <taxon>Sphingomonas</taxon>
    </lineage>
</organism>
<reference evidence="5" key="2">
    <citation type="submission" date="2016-12" db="EMBL/GenBank/DDBJ databases">
        <title>Whole genome sequencing of Sphingomonas sp. ABOJV.</title>
        <authorList>
            <person name="Conlan S."/>
            <person name="Thomas P.J."/>
            <person name="Mullikin J."/>
            <person name="Palmore T.N."/>
            <person name="Frank K.M."/>
            <person name="Segre J.A."/>
        </authorList>
    </citation>
    <scope>NUCLEOTIDE SEQUENCE [LARGE SCALE GENOMIC DNA]</scope>
    <source>
        <strain evidence="5">ABOJV</strain>
    </source>
</reference>
<dbReference type="KEGG" id="skr:BRX40_03785"/>
<dbReference type="PANTHER" id="PTHR35869:SF1">
    <property type="entry name" value="OUTER-MEMBRANE LIPOPROTEIN CARRIER PROTEIN"/>
    <property type="match status" value="1"/>
</dbReference>
<dbReference type="AlphaFoldDB" id="A0A1L6JFS9"/>
<dbReference type="OrthoDB" id="9800501at2"/>
<dbReference type="EMBL" id="QQWO01000001">
    <property type="protein sequence ID" value="RSV08414.1"/>
    <property type="molecule type" value="Genomic_DNA"/>
</dbReference>
<keyword evidence="5" id="KW-1185">Reference proteome</keyword>
<reference evidence="3" key="1">
    <citation type="submission" date="2016-12" db="EMBL/GenBank/DDBJ databases">
        <title>Whole genome sequencing of Sphingomonas koreensis.</title>
        <authorList>
            <person name="Conlan S."/>
            <person name="Thomas P.J."/>
            <person name="Mullikin J."/>
            <person name="Palmore T.N."/>
            <person name="Frank K.M."/>
            <person name="Segre J.A."/>
        </authorList>
    </citation>
    <scope>NUCLEOTIDE SEQUENCE</scope>
    <source>
        <strain evidence="3">ABOJV</strain>
    </source>
</reference>
<dbReference type="EMBL" id="CP018820">
    <property type="protein sequence ID" value="APR54792.1"/>
    <property type="molecule type" value="Genomic_DNA"/>
</dbReference>
<evidence type="ECO:0000256" key="2">
    <source>
        <dbReference type="SAM" id="SignalP"/>
    </source>
</evidence>
<dbReference type="RefSeq" id="WP_066578375.1">
    <property type="nucleotide sequence ID" value="NZ_CP018820.1"/>
</dbReference>
<dbReference type="InterPro" id="IPR004564">
    <property type="entry name" value="OM_lipoprot_carrier_LolA-like"/>
</dbReference>
<dbReference type="Proteomes" id="UP000185161">
    <property type="component" value="Chromosome"/>
</dbReference>
<feature type="signal peptide" evidence="2">
    <location>
        <begin position="1"/>
        <end position="22"/>
    </location>
</feature>
<keyword evidence="4" id="KW-0449">Lipoprotein</keyword>
<evidence type="ECO:0000313" key="3">
    <source>
        <dbReference type="EMBL" id="APR54792.1"/>
    </source>
</evidence>
<dbReference type="CDD" id="cd16325">
    <property type="entry name" value="LolA"/>
    <property type="match status" value="1"/>
</dbReference>
<accession>A0A1L6JFS9</accession>
<reference evidence="4 6" key="3">
    <citation type="submission" date="2018-07" db="EMBL/GenBank/DDBJ databases">
        <title>Genomic and Epidemiologic Investigation of an Indolent Hospital Outbreak.</title>
        <authorList>
            <person name="Johnson R.C."/>
            <person name="Deming C."/>
            <person name="Conlan S."/>
            <person name="Zellmer C.J."/>
            <person name="Michelin A.V."/>
            <person name="Lee-Lin S."/>
            <person name="Thomas P.J."/>
            <person name="Park M."/>
            <person name="Weingarten R.A."/>
            <person name="Less J."/>
            <person name="Dekker J.P."/>
            <person name="Frank K.M."/>
            <person name="Musser K.A."/>
            <person name="Mcquiston J.R."/>
            <person name="Henderson D.K."/>
            <person name="Lau A.F."/>
            <person name="Palmore T.N."/>
            <person name="Segre J.A."/>
        </authorList>
    </citation>
    <scope>NUCLEOTIDE SEQUENCE [LARGE SCALE GENOMIC DNA]</scope>
    <source>
        <strain evidence="4 6">SK-NIH.Env10_0317</strain>
    </source>
</reference>
<dbReference type="Gene3D" id="2.50.20.10">
    <property type="entry name" value="Lipoprotein localisation LolA/LolB/LppX"/>
    <property type="match status" value="1"/>
</dbReference>
<dbReference type="Proteomes" id="UP000286681">
    <property type="component" value="Unassembled WGS sequence"/>
</dbReference>